<dbReference type="InterPro" id="IPR003100">
    <property type="entry name" value="PAZ_dom"/>
</dbReference>
<dbReference type="PROSITE" id="PS50822">
    <property type="entry name" value="PIWI"/>
    <property type="match status" value="1"/>
</dbReference>
<dbReference type="RefSeq" id="XP_062656111.1">
    <property type="nucleotide sequence ID" value="XM_062806852.1"/>
</dbReference>
<dbReference type="SMART" id="SM01163">
    <property type="entry name" value="DUF1785"/>
    <property type="match status" value="1"/>
</dbReference>
<gene>
    <name evidence="3" type="ORF">B0H64DRAFT_445516</name>
</gene>
<name>A0AAE0H9R8_9PEZI</name>
<sequence>MSDNRGRGGRGRGGGRGGRGGQEGGGGRGGRAVVIKAAATKAAAVEVVMATKAAVTKAAAVEVVMVTEAAAEVTSGEAVVAAATSEVVEAAATSGEVVGVAAEVGEVVILVQTSCNGLGQPIPPPDEEVSKLEDTWIKQQDKIESKLPNLSLGDSDHALLPGRPGLGTGGSPIVLWANYFKMDARVLSLYRYDLRVTSKKVTKEEEETTKPKPKEKSGGGGGGQSSANEPREPKGKKLANIIQLALDQLPGKPVVATEYKQQLITKDKLKLPAGGHMQIDLVEPGRSTETWFVRFDGPSSINVKGLMDYLKLMEKDNDGVFPKYPEEIDTLGVVLGHTPRSNPGAAAVGRSRFFAVDTRKDGAMMGDRSLIEILRGYVQSVRPATGRLLLNTNVTHGVFRRGFKLDELFRLFQVAQLHQPRNLPGHAGSELERLHKFLSKTRIRCKVPGDAPGKFFVIERGMAGLANQRDGGKAPEDRPQFTLTAVRFGAPTTVKFYLRAPKTPGTPPPAGLAYNTWVFVSDYYRARYGISVDPGLPLINVGTSTKPIYIPAEFCELLPGQPLKSRLSPQEQDSMIQFACRPPPANAQSITTAARNLLALDNNKLLDNFGITVHKRLITVRGRELIPPKVSYMKGTRPESVTPADGSWLMKGVRVCRSGRHIGNWTYLTIGNAPRAEEIRTAVWGFAKFLNNNMGISMNTKPNPPNGYVTPLNHTDTDLEKLFRRITTQTPRPDLLLVIIPSKDAARYNSIKKFGDCDFGLPTVCVREEMITKQQGQAGYFANVGLKVNLKFGGVNHRVEDKTGIVAKTMFVGYDVTHPTNLPAGAGENAPSLVGLVASIDQDLAQWPAVTWANRARVEKVGQDDGGQFVRHFKDRLRLWQDHNKKQLPEYIVIFRDGVSEGQFNMVLKDELPHIRQACRETYPAKQQPRISLIVSVKRHQTRFYPTDPNHIHFRSKSPKEGTIVDRGVTNVRCWDFFLQAHASLQGTARPAHYTVLLDEIFRSKFKQDAANMLEKLTHDMCYAYGRATKAVSICPPAYYADLVATRARIHKNELFDDSLSLASGGTNSSAFNRGIHDKLKNTMYYI</sequence>
<dbReference type="InterPro" id="IPR036085">
    <property type="entry name" value="PAZ_dom_sf"/>
</dbReference>
<reference evidence="3" key="1">
    <citation type="journal article" date="2023" name="Mol. Phylogenet. Evol.">
        <title>Genome-scale phylogeny and comparative genomics of the fungal order Sordariales.</title>
        <authorList>
            <person name="Hensen N."/>
            <person name="Bonometti L."/>
            <person name="Westerberg I."/>
            <person name="Brannstrom I.O."/>
            <person name="Guillou S."/>
            <person name="Cros-Aarteil S."/>
            <person name="Calhoun S."/>
            <person name="Haridas S."/>
            <person name="Kuo A."/>
            <person name="Mondo S."/>
            <person name="Pangilinan J."/>
            <person name="Riley R."/>
            <person name="LaButti K."/>
            <person name="Andreopoulos B."/>
            <person name="Lipzen A."/>
            <person name="Chen C."/>
            <person name="Yan M."/>
            <person name="Daum C."/>
            <person name="Ng V."/>
            <person name="Clum A."/>
            <person name="Steindorff A."/>
            <person name="Ohm R.A."/>
            <person name="Martin F."/>
            <person name="Silar P."/>
            <person name="Natvig D.O."/>
            <person name="Lalanne C."/>
            <person name="Gautier V."/>
            <person name="Ament-Velasquez S.L."/>
            <person name="Kruys A."/>
            <person name="Hutchinson M.I."/>
            <person name="Powell A.J."/>
            <person name="Barry K."/>
            <person name="Miller A.N."/>
            <person name="Grigoriev I.V."/>
            <person name="Debuchy R."/>
            <person name="Gladieux P."/>
            <person name="Hiltunen Thoren M."/>
            <person name="Johannesson H."/>
        </authorList>
    </citation>
    <scope>NUCLEOTIDE SEQUENCE</scope>
    <source>
        <strain evidence="3">CBS 168.71</strain>
    </source>
</reference>
<dbReference type="InterPro" id="IPR032474">
    <property type="entry name" value="Argonaute_N"/>
</dbReference>
<dbReference type="Pfam" id="PF02170">
    <property type="entry name" value="PAZ"/>
    <property type="match status" value="1"/>
</dbReference>
<evidence type="ECO:0000313" key="3">
    <source>
        <dbReference type="EMBL" id="KAK3292597.1"/>
    </source>
</evidence>
<feature type="compositionally biased region" description="Gly residues" evidence="1">
    <location>
        <begin position="11"/>
        <end position="29"/>
    </location>
</feature>
<dbReference type="InterPro" id="IPR045246">
    <property type="entry name" value="Piwi_ago-like"/>
</dbReference>
<dbReference type="Pfam" id="PF02171">
    <property type="entry name" value="Piwi"/>
    <property type="match status" value="1"/>
</dbReference>
<dbReference type="InterPro" id="IPR036397">
    <property type="entry name" value="RNaseH_sf"/>
</dbReference>
<dbReference type="EMBL" id="JAUEPN010000007">
    <property type="protein sequence ID" value="KAK3292597.1"/>
    <property type="molecule type" value="Genomic_DNA"/>
</dbReference>
<dbReference type="InterPro" id="IPR012337">
    <property type="entry name" value="RNaseH-like_sf"/>
</dbReference>
<evidence type="ECO:0000256" key="1">
    <source>
        <dbReference type="SAM" id="MobiDB-lite"/>
    </source>
</evidence>
<feature type="domain" description="Piwi" evidence="2">
    <location>
        <begin position="735"/>
        <end position="1053"/>
    </location>
</feature>
<dbReference type="Gene3D" id="2.170.260.10">
    <property type="entry name" value="paz domain"/>
    <property type="match status" value="1"/>
</dbReference>
<reference evidence="3" key="2">
    <citation type="submission" date="2023-06" db="EMBL/GenBank/DDBJ databases">
        <authorList>
            <consortium name="Lawrence Berkeley National Laboratory"/>
            <person name="Haridas S."/>
            <person name="Hensen N."/>
            <person name="Bonometti L."/>
            <person name="Westerberg I."/>
            <person name="Brannstrom I.O."/>
            <person name="Guillou S."/>
            <person name="Cros-Aarteil S."/>
            <person name="Calhoun S."/>
            <person name="Kuo A."/>
            <person name="Mondo S."/>
            <person name="Pangilinan J."/>
            <person name="Riley R."/>
            <person name="Labutti K."/>
            <person name="Andreopoulos B."/>
            <person name="Lipzen A."/>
            <person name="Chen C."/>
            <person name="Yanf M."/>
            <person name="Daum C."/>
            <person name="Ng V."/>
            <person name="Clum A."/>
            <person name="Steindorff A."/>
            <person name="Ohm R."/>
            <person name="Martin F."/>
            <person name="Silar P."/>
            <person name="Natvig D."/>
            <person name="Lalanne C."/>
            <person name="Gautier V."/>
            <person name="Ament-Velasquez S.L."/>
            <person name="Kruys A."/>
            <person name="Hutchinson M.I."/>
            <person name="Powell A.J."/>
            <person name="Barry K."/>
            <person name="Miller A.N."/>
            <person name="Grigoriev I.V."/>
            <person name="Debuchy R."/>
            <person name="Gladieux P."/>
            <person name="Thoren M.H."/>
            <person name="Johannesson H."/>
        </authorList>
    </citation>
    <scope>NUCLEOTIDE SEQUENCE</scope>
    <source>
        <strain evidence="3">CBS 168.71</strain>
    </source>
</reference>
<feature type="region of interest" description="Disordered" evidence="1">
    <location>
        <begin position="200"/>
        <end position="235"/>
    </location>
</feature>
<dbReference type="SMART" id="SM00950">
    <property type="entry name" value="Piwi"/>
    <property type="match status" value="1"/>
</dbReference>
<proteinExistence type="predicted"/>
<dbReference type="Pfam" id="PF08699">
    <property type="entry name" value="ArgoL1"/>
    <property type="match status" value="1"/>
</dbReference>
<dbReference type="GeneID" id="87843800"/>
<dbReference type="InterPro" id="IPR032472">
    <property type="entry name" value="ArgoL2"/>
</dbReference>
<dbReference type="GO" id="GO:0003723">
    <property type="term" value="F:RNA binding"/>
    <property type="evidence" value="ECO:0007669"/>
    <property type="project" value="InterPro"/>
</dbReference>
<dbReference type="Proteomes" id="UP001278766">
    <property type="component" value="Unassembled WGS sequence"/>
</dbReference>
<dbReference type="Gene3D" id="3.40.50.2300">
    <property type="match status" value="1"/>
</dbReference>
<dbReference type="Pfam" id="PF16488">
    <property type="entry name" value="ArgoL2"/>
    <property type="match status" value="1"/>
</dbReference>
<dbReference type="SUPFAM" id="SSF101690">
    <property type="entry name" value="PAZ domain"/>
    <property type="match status" value="2"/>
</dbReference>
<dbReference type="InterPro" id="IPR014811">
    <property type="entry name" value="ArgoL1"/>
</dbReference>
<dbReference type="InterPro" id="IPR003165">
    <property type="entry name" value="Piwi"/>
</dbReference>
<dbReference type="CDD" id="cd02846">
    <property type="entry name" value="PAZ_argonaute_like"/>
    <property type="match status" value="1"/>
</dbReference>
<dbReference type="SUPFAM" id="SSF53098">
    <property type="entry name" value="Ribonuclease H-like"/>
    <property type="match status" value="1"/>
</dbReference>
<feature type="compositionally biased region" description="Basic and acidic residues" evidence="1">
    <location>
        <begin position="208"/>
        <end position="217"/>
    </location>
</feature>
<feature type="region of interest" description="Disordered" evidence="1">
    <location>
        <begin position="1"/>
        <end position="29"/>
    </location>
</feature>
<keyword evidence="4" id="KW-1185">Reference proteome</keyword>
<dbReference type="PANTHER" id="PTHR22891">
    <property type="entry name" value="EUKARYOTIC TRANSLATION INITIATION FACTOR 2C"/>
    <property type="match status" value="1"/>
</dbReference>
<evidence type="ECO:0000313" key="4">
    <source>
        <dbReference type="Proteomes" id="UP001278766"/>
    </source>
</evidence>
<accession>A0AAE0H9R8</accession>
<organism evidence="3 4">
    <name type="scientific">Chaetomium fimeti</name>
    <dbReference type="NCBI Taxonomy" id="1854472"/>
    <lineage>
        <taxon>Eukaryota</taxon>
        <taxon>Fungi</taxon>
        <taxon>Dikarya</taxon>
        <taxon>Ascomycota</taxon>
        <taxon>Pezizomycotina</taxon>
        <taxon>Sordariomycetes</taxon>
        <taxon>Sordariomycetidae</taxon>
        <taxon>Sordariales</taxon>
        <taxon>Chaetomiaceae</taxon>
        <taxon>Chaetomium</taxon>
    </lineage>
</organism>
<dbReference type="Pfam" id="PF16486">
    <property type="entry name" value="ArgoN"/>
    <property type="match status" value="1"/>
</dbReference>
<evidence type="ECO:0000259" key="2">
    <source>
        <dbReference type="PROSITE" id="PS50822"/>
    </source>
</evidence>
<protein>
    <submittedName>
        <fullName evidence="3">Ribonuclease H-like domain-containing protein</fullName>
    </submittedName>
</protein>
<dbReference type="CDD" id="cd04657">
    <property type="entry name" value="Piwi_ago-like"/>
    <property type="match status" value="1"/>
</dbReference>
<comment type="caution">
    <text evidence="3">The sequence shown here is derived from an EMBL/GenBank/DDBJ whole genome shotgun (WGS) entry which is preliminary data.</text>
</comment>
<dbReference type="AlphaFoldDB" id="A0AAE0H9R8"/>
<dbReference type="Gene3D" id="3.30.420.10">
    <property type="entry name" value="Ribonuclease H-like superfamily/Ribonuclease H"/>
    <property type="match status" value="1"/>
</dbReference>